<keyword evidence="2" id="KW-0805">Transcription regulation</keyword>
<dbReference type="InterPro" id="IPR005119">
    <property type="entry name" value="LysR_subst-bd"/>
</dbReference>
<keyword evidence="4" id="KW-0804">Transcription</keyword>
<dbReference type="SUPFAM" id="SSF46785">
    <property type="entry name" value="Winged helix' DNA-binding domain"/>
    <property type="match status" value="1"/>
</dbReference>
<evidence type="ECO:0000313" key="7">
    <source>
        <dbReference type="Proteomes" id="UP001597343"/>
    </source>
</evidence>
<evidence type="ECO:0000256" key="3">
    <source>
        <dbReference type="ARBA" id="ARBA00023125"/>
    </source>
</evidence>
<dbReference type="RefSeq" id="WP_386045551.1">
    <property type="nucleotide sequence ID" value="NZ_JBHUIO010000005.1"/>
</dbReference>
<dbReference type="InterPro" id="IPR000847">
    <property type="entry name" value="LysR_HTH_N"/>
</dbReference>
<evidence type="ECO:0000259" key="5">
    <source>
        <dbReference type="PROSITE" id="PS50931"/>
    </source>
</evidence>
<evidence type="ECO:0000313" key="6">
    <source>
        <dbReference type="EMBL" id="MFD2169979.1"/>
    </source>
</evidence>
<dbReference type="PROSITE" id="PS50931">
    <property type="entry name" value="HTH_LYSR"/>
    <property type="match status" value="1"/>
</dbReference>
<accession>A0ABW4ZXB0</accession>
<feature type="domain" description="HTH lysR-type" evidence="5">
    <location>
        <begin position="1"/>
        <end position="58"/>
    </location>
</feature>
<organism evidence="6 7">
    <name type="scientific">Tumebacillus lipolyticus</name>
    <dbReference type="NCBI Taxonomy" id="1280370"/>
    <lineage>
        <taxon>Bacteria</taxon>
        <taxon>Bacillati</taxon>
        <taxon>Bacillota</taxon>
        <taxon>Bacilli</taxon>
        <taxon>Bacillales</taxon>
        <taxon>Alicyclobacillaceae</taxon>
        <taxon>Tumebacillus</taxon>
    </lineage>
</organism>
<protein>
    <submittedName>
        <fullName evidence="6">LysR family transcriptional regulator</fullName>
    </submittedName>
</protein>
<dbReference type="InterPro" id="IPR036388">
    <property type="entry name" value="WH-like_DNA-bd_sf"/>
</dbReference>
<sequence length="291" mass="32476">MNLYALSIFTEVAKHRSVTRAAEALGLTQPAVTAQVRKLEKELGVTLLSPRGRGIQLTDVGEMLMGYAHRLFAIEREMELKVEDWKRGMSGSVRIGVSNLPAYRLLPSWIASFKRHYPDVEVKLITSNAQQVFDLLLEYRVDVGIVGGEHVVSAVEQERVFEEQYWFIVPKGHRLAGEQAALAEILEEPFLFREKGSTARETLLTLCREHKLPPPKVGLELNGTNEGIQAVRAGFGAMLVPSLLVREDVESGEVGRVYVRDVNLSVPIYLCTRAGESVSPSVRNLVEVVRR</sequence>
<comment type="caution">
    <text evidence="6">The sequence shown here is derived from an EMBL/GenBank/DDBJ whole genome shotgun (WGS) entry which is preliminary data.</text>
</comment>
<keyword evidence="3" id="KW-0238">DNA-binding</keyword>
<name>A0ABW4ZXB0_9BACL</name>
<dbReference type="SUPFAM" id="SSF53850">
    <property type="entry name" value="Periplasmic binding protein-like II"/>
    <property type="match status" value="1"/>
</dbReference>
<keyword evidence="7" id="KW-1185">Reference proteome</keyword>
<dbReference type="PRINTS" id="PR00039">
    <property type="entry name" value="HTHLYSR"/>
</dbReference>
<dbReference type="EMBL" id="JBHUIO010000005">
    <property type="protein sequence ID" value="MFD2169979.1"/>
    <property type="molecule type" value="Genomic_DNA"/>
</dbReference>
<dbReference type="InterPro" id="IPR036390">
    <property type="entry name" value="WH_DNA-bd_sf"/>
</dbReference>
<gene>
    <name evidence="6" type="ORF">ACFSOY_08220</name>
</gene>
<evidence type="ECO:0000256" key="4">
    <source>
        <dbReference type="ARBA" id="ARBA00023163"/>
    </source>
</evidence>
<dbReference type="Pfam" id="PF00126">
    <property type="entry name" value="HTH_1"/>
    <property type="match status" value="1"/>
</dbReference>
<comment type="similarity">
    <text evidence="1">Belongs to the LysR transcriptional regulatory family.</text>
</comment>
<dbReference type="Gene3D" id="3.40.190.10">
    <property type="entry name" value="Periplasmic binding protein-like II"/>
    <property type="match status" value="2"/>
</dbReference>
<dbReference type="CDD" id="cd05466">
    <property type="entry name" value="PBP2_LTTR_substrate"/>
    <property type="match status" value="1"/>
</dbReference>
<proteinExistence type="inferred from homology"/>
<evidence type="ECO:0000256" key="2">
    <source>
        <dbReference type="ARBA" id="ARBA00023015"/>
    </source>
</evidence>
<dbReference type="PANTHER" id="PTHR30126">
    <property type="entry name" value="HTH-TYPE TRANSCRIPTIONAL REGULATOR"/>
    <property type="match status" value="1"/>
</dbReference>
<dbReference type="Proteomes" id="UP001597343">
    <property type="component" value="Unassembled WGS sequence"/>
</dbReference>
<dbReference type="Gene3D" id="1.10.10.10">
    <property type="entry name" value="Winged helix-like DNA-binding domain superfamily/Winged helix DNA-binding domain"/>
    <property type="match status" value="1"/>
</dbReference>
<reference evidence="7" key="1">
    <citation type="journal article" date="2019" name="Int. J. Syst. Evol. Microbiol.">
        <title>The Global Catalogue of Microorganisms (GCM) 10K type strain sequencing project: providing services to taxonomists for standard genome sequencing and annotation.</title>
        <authorList>
            <consortium name="The Broad Institute Genomics Platform"/>
            <consortium name="The Broad Institute Genome Sequencing Center for Infectious Disease"/>
            <person name="Wu L."/>
            <person name="Ma J."/>
        </authorList>
    </citation>
    <scope>NUCLEOTIDE SEQUENCE [LARGE SCALE GENOMIC DNA]</scope>
    <source>
        <strain evidence="7">CGMCC 1.13574</strain>
    </source>
</reference>
<dbReference type="PANTHER" id="PTHR30126:SF40">
    <property type="entry name" value="HTH-TYPE TRANSCRIPTIONAL REGULATOR GLTR"/>
    <property type="match status" value="1"/>
</dbReference>
<dbReference type="Pfam" id="PF03466">
    <property type="entry name" value="LysR_substrate"/>
    <property type="match status" value="1"/>
</dbReference>
<evidence type="ECO:0000256" key="1">
    <source>
        <dbReference type="ARBA" id="ARBA00009437"/>
    </source>
</evidence>